<dbReference type="PANTHER" id="PTHR15830">
    <property type="entry name" value="TELOMERE LENGTH REGULATION PROTEIN TEL2 FAMILY MEMBER"/>
    <property type="match status" value="1"/>
</dbReference>
<dbReference type="InParanoid" id="B7G977"/>
<keyword evidence="5" id="KW-1185">Reference proteome</keyword>
<accession>B7G977</accession>
<evidence type="ECO:0000313" key="5">
    <source>
        <dbReference type="Proteomes" id="UP000000759"/>
    </source>
</evidence>
<dbReference type="GO" id="GO:0051879">
    <property type="term" value="F:Hsp90 protein binding"/>
    <property type="evidence" value="ECO:0007669"/>
    <property type="project" value="TreeGrafter"/>
</dbReference>
<dbReference type="Pfam" id="PF10193">
    <property type="entry name" value="Telomere_reg-2"/>
    <property type="match status" value="1"/>
</dbReference>
<dbReference type="HOGENOM" id="CLU_008764_1_0_1"/>
<dbReference type="PANTHER" id="PTHR15830:SF10">
    <property type="entry name" value="TELOMERE LENGTH REGULATION PROTEIN TEL2 HOMOLOG"/>
    <property type="match status" value="1"/>
</dbReference>
<evidence type="ECO:0000256" key="1">
    <source>
        <dbReference type="ARBA" id="ARBA00006133"/>
    </source>
</evidence>
<name>B7G977_PHATC</name>
<proteinExistence type="inferred from homology"/>
<dbReference type="GeneID" id="7195403"/>
<feature type="compositionally biased region" description="Acidic residues" evidence="2">
    <location>
        <begin position="492"/>
        <end position="501"/>
    </location>
</feature>
<organism evidence="4 5">
    <name type="scientific">Phaeodactylum tricornutum (strain CCAP 1055/1)</name>
    <dbReference type="NCBI Taxonomy" id="556484"/>
    <lineage>
        <taxon>Eukaryota</taxon>
        <taxon>Sar</taxon>
        <taxon>Stramenopiles</taxon>
        <taxon>Ochrophyta</taxon>
        <taxon>Bacillariophyta</taxon>
        <taxon>Bacillariophyceae</taxon>
        <taxon>Bacillariophycidae</taxon>
        <taxon>Naviculales</taxon>
        <taxon>Phaeodactylaceae</taxon>
        <taxon>Phaeodactylum</taxon>
    </lineage>
</organism>
<dbReference type="PaxDb" id="2850-Phatr49017"/>
<dbReference type="GO" id="GO:0051083">
    <property type="term" value="P:'de novo' cotranslational protein folding"/>
    <property type="evidence" value="ECO:0007669"/>
    <property type="project" value="TreeGrafter"/>
</dbReference>
<dbReference type="Proteomes" id="UP000000759">
    <property type="component" value="Chromosome 20"/>
</dbReference>
<dbReference type="AlphaFoldDB" id="B7G977"/>
<protein>
    <recommendedName>
        <fullName evidence="3">Telomere length regulation protein conserved domain-containing protein</fullName>
    </recommendedName>
</protein>
<reference evidence="5" key="2">
    <citation type="submission" date="2008-08" db="EMBL/GenBank/DDBJ databases">
        <authorList>
            <consortium name="Diatom Consortium"/>
            <person name="Grigoriev I."/>
            <person name="Grimwood J."/>
            <person name="Kuo A."/>
            <person name="Otillar R.P."/>
            <person name="Salamov A."/>
            <person name="Detter J.C."/>
            <person name="Lindquist E."/>
            <person name="Shapiro H."/>
            <person name="Lucas S."/>
            <person name="Glavina del Rio T."/>
            <person name="Pitluck S."/>
            <person name="Rokhsar D."/>
            <person name="Bowler C."/>
        </authorList>
    </citation>
    <scope>GENOME REANNOTATION</scope>
    <source>
        <strain evidence="5">CCAP 1055/1</strain>
    </source>
</reference>
<dbReference type="KEGG" id="pti:PHATRDRAFT_49017"/>
<dbReference type="OrthoDB" id="49057at2759"/>
<dbReference type="InterPro" id="IPR038528">
    <property type="entry name" value="TEL2_C_sf"/>
</dbReference>
<dbReference type="Gene3D" id="1.25.40.720">
    <property type="entry name" value="Telomere length regulation protein 2, C-terminal domain"/>
    <property type="match status" value="1"/>
</dbReference>
<gene>
    <name evidence="4" type="ORF">PHATRDRAFT_49017</name>
</gene>
<evidence type="ECO:0000313" key="4">
    <source>
        <dbReference type="EMBL" id="EEC44906.1"/>
    </source>
</evidence>
<sequence length="869" mass="97480">MYSEEEILMDINVQCIVQAKSQSEQLNHLISFKSRIHTVFSEEQKRATVVVLLRRIVVVGEESEAAFFNCLVACGPILALQVAEEILRQIPSHAVPSALVVDSCLKVIHRFLLTEYHRESFLFDLQFYTSKKAEARVAYLDGFVSRIILLPGLMANACHTCRMDLPKWATPETYVRCIIEHACLYRFVDIPGTEVGKFYLQFLVNFVASRQGGGAIAAGLKCFYTRQLLHTHLDYSLIPRLKTMIATDVLCTMRPQECAELLFCIVQAEVREAYQAKLVLYQYSGVSDFLESMCVPILQSSKVVRDSFVRLTILQYQPPATAIVLDLNMVRSMLTMLLEPKTEEQRNKSETISSFAALLESVASAWSQSTFVDRLSIVRQQRISYFIWNALLLLPGPVDPLSNLTATLLDGVTLRLSCTTPQIRLSGMRVAVELAKKLGEELHFEELDNVGDISSELGVEMLNEAEEIFPKDGHAGEQSRLQIPKTLIDPDAEYFSDDSESGENVGKSHKEDDDSDWNDLDDHHFYSLDDSEDDLAGVTSPRYLTECLELLRTPESDSLAYHKHKTALLSLPDLVRSRPIDLVDVGESLARELLQMENKFSLDNFETSVSVSVVALLVMDPCSIGSAVVHEVFLDRAFANRQCALHVLSDAAYELSGYQAMENTIDKHRRAIIERTKQGRSLTGGDGIDGAPKTVARADRTRRWGGARRSDDSRAISNRFGRIAPVWFYRLLQGFCQLQNDASLWGGRIGSMLLTELFLTLANIVECCGVQPCGDVLAKDLFQLVWSFRNADVLEVRRVVLLCAAVSFCQVRQQNQPKLIADVTQGTLYTTLRDLELNDPDTECRDLAGFTLYKIKEAVQASLASDFLL</sequence>
<dbReference type="eggNOG" id="KOG4346">
    <property type="taxonomic scope" value="Eukaryota"/>
</dbReference>
<dbReference type="STRING" id="556484.B7G977"/>
<dbReference type="InterPro" id="IPR019337">
    <property type="entry name" value="Telomere_length_regulation_dom"/>
</dbReference>
<dbReference type="GO" id="GO:0005829">
    <property type="term" value="C:cytosol"/>
    <property type="evidence" value="ECO:0007669"/>
    <property type="project" value="TreeGrafter"/>
</dbReference>
<dbReference type="RefSeq" id="XP_002183724.1">
    <property type="nucleotide sequence ID" value="XM_002183688.1"/>
</dbReference>
<reference evidence="4 5" key="1">
    <citation type="journal article" date="2008" name="Nature">
        <title>The Phaeodactylum genome reveals the evolutionary history of diatom genomes.</title>
        <authorList>
            <person name="Bowler C."/>
            <person name="Allen A.E."/>
            <person name="Badger J.H."/>
            <person name="Grimwood J."/>
            <person name="Jabbari K."/>
            <person name="Kuo A."/>
            <person name="Maheswari U."/>
            <person name="Martens C."/>
            <person name="Maumus F."/>
            <person name="Otillar R.P."/>
            <person name="Rayko E."/>
            <person name="Salamov A."/>
            <person name="Vandepoele K."/>
            <person name="Beszteri B."/>
            <person name="Gruber A."/>
            <person name="Heijde M."/>
            <person name="Katinka M."/>
            <person name="Mock T."/>
            <person name="Valentin K."/>
            <person name="Verret F."/>
            <person name="Berges J.A."/>
            <person name="Brownlee C."/>
            <person name="Cadoret J.P."/>
            <person name="Chiovitti A."/>
            <person name="Choi C.J."/>
            <person name="Coesel S."/>
            <person name="De Martino A."/>
            <person name="Detter J.C."/>
            <person name="Durkin C."/>
            <person name="Falciatore A."/>
            <person name="Fournet J."/>
            <person name="Haruta M."/>
            <person name="Huysman M.J."/>
            <person name="Jenkins B.D."/>
            <person name="Jiroutova K."/>
            <person name="Jorgensen R.E."/>
            <person name="Joubert Y."/>
            <person name="Kaplan A."/>
            <person name="Kroger N."/>
            <person name="Kroth P.G."/>
            <person name="La Roche J."/>
            <person name="Lindquist E."/>
            <person name="Lommer M."/>
            <person name="Martin-Jezequel V."/>
            <person name="Lopez P.J."/>
            <person name="Lucas S."/>
            <person name="Mangogna M."/>
            <person name="McGinnis K."/>
            <person name="Medlin L.K."/>
            <person name="Montsant A."/>
            <person name="Oudot-Le Secq M.P."/>
            <person name="Napoli C."/>
            <person name="Obornik M."/>
            <person name="Parker M.S."/>
            <person name="Petit J.L."/>
            <person name="Porcel B.M."/>
            <person name="Poulsen N."/>
            <person name="Robison M."/>
            <person name="Rychlewski L."/>
            <person name="Rynearson T.A."/>
            <person name="Schmutz J."/>
            <person name="Shapiro H."/>
            <person name="Siaut M."/>
            <person name="Stanley M."/>
            <person name="Sussman M.R."/>
            <person name="Taylor A.R."/>
            <person name="Vardi A."/>
            <person name="von Dassow P."/>
            <person name="Vyverman W."/>
            <person name="Willis A."/>
            <person name="Wyrwicz L.S."/>
            <person name="Rokhsar D.S."/>
            <person name="Weissenbach J."/>
            <person name="Armbrust E.V."/>
            <person name="Green B.R."/>
            <person name="Van de Peer Y."/>
            <person name="Grigoriev I.V."/>
        </authorList>
    </citation>
    <scope>NUCLEOTIDE SEQUENCE [LARGE SCALE GENOMIC DNA]</scope>
    <source>
        <strain evidence="4 5">CCAP 1055/1</strain>
    </source>
</reference>
<dbReference type="EMBL" id="CM000622">
    <property type="protein sequence ID" value="EEC44906.1"/>
    <property type="molecule type" value="Genomic_DNA"/>
</dbReference>
<evidence type="ECO:0000259" key="3">
    <source>
        <dbReference type="Pfam" id="PF10193"/>
    </source>
</evidence>
<dbReference type="GO" id="GO:0042162">
    <property type="term" value="F:telomeric DNA binding"/>
    <property type="evidence" value="ECO:0007669"/>
    <property type="project" value="TreeGrafter"/>
</dbReference>
<feature type="domain" description="Telomere length regulation protein conserved" evidence="3">
    <location>
        <begin position="541"/>
        <end position="652"/>
    </location>
</feature>
<feature type="region of interest" description="Disordered" evidence="2">
    <location>
        <begin position="492"/>
        <end position="516"/>
    </location>
</feature>
<comment type="similarity">
    <text evidence="1">Belongs to the TEL2 family.</text>
</comment>
<evidence type="ECO:0000256" key="2">
    <source>
        <dbReference type="SAM" id="MobiDB-lite"/>
    </source>
</evidence>
<dbReference type="InterPro" id="IPR051970">
    <property type="entry name" value="TEL2_Regulation"/>
</dbReference>